<dbReference type="Proteomes" id="UP001432046">
    <property type="component" value="Chromosome"/>
</dbReference>
<organism evidence="4 5">
    <name type="scientific">Bradyrhizobium septentrionale</name>
    <dbReference type="NCBI Taxonomy" id="1404411"/>
    <lineage>
        <taxon>Bacteria</taxon>
        <taxon>Pseudomonadati</taxon>
        <taxon>Pseudomonadota</taxon>
        <taxon>Alphaproteobacteria</taxon>
        <taxon>Hyphomicrobiales</taxon>
        <taxon>Nitrobacteraceae</taxon>
        <taxon>Bradyrhizobium</taxon>
    </lineage>
</organism>
<dbReference type="Gene3D" id="3.40.50.300">
    <property type="entry name" value="P-loop containing nucleotide triphosphate hydrolases"/>
    <property type="match status" value="1"/>
</dbReference>
<dbReference type="Pfam" id="PF13175">
    <property type="entry name" value="AAA_15"/>
    <property type="match status" value="1"/>
</dbReference>
<proteinExistence type="predicted"/>
<feature type="region of interest" description="Disordered" evidence="2">
    <location>
        <begin position="638"/>
        <end position="689"/>
    </location>
</feature>
<accession>A0ABZ2P7X1</accession>
<dbReference type="InterPro" id="IPR027417">
    <property type="entry name" value="P-loop_NTPase"/>
</dbReference>
<evidence type="ECO:0000256" key="1">
    <source>
        <dbReference type="SAM" id="Coils"/>
    </source>
</evidence>
<evidence type="ECO:0000256" key="2">
    <source>
        <dbReference type="SAM" id="MobiDB-lite"/>
    </source>
</evidence>
<feature type="compositionally biased region" description="Basic and acidic residues" evidence="2">
    <location>
        <begin position="652"/>
        <end position="665"/>
    </location>
</feature>
<feature type="domain" description="Endonuclease GajA/Old nuclease/RecF-like AAA" evidence="3">
    <location>
        <begin position="1"/>
        <end position="64"/>
    </location>
</feature>
<dbReference type="InterPro" id="IPR041685">
    <property type="entry name" value="AAA_GajA/Old/RecF-like"/>
</dbReference>
<feature type="coiled-coil region" evidence="1">
    <location>
        <begin position="200"/>
        <end position="248"/>
    </location>
</feature>
<sequence length="708" mass="76089">MKIRSIELTNFRKFIGTVRVENIGDNVNVLVGRNELGKSTLLEAINGVIFEKAKSAAGHVKAFRHFVNGTVPEVKLTFDIDGKTWTIHKRFAGQAGKATLTCSDRRLFEDDAAEAELQRLLGFTGSRGGGEPGIWGTLWVQQGQSFGDGALDEQGQRTMQGCLEAQVGLVTGGTRGQKIPRSVREALESLRSSKGPRGKFKEAVDRLAECTREIADLEIKRQSVFQHMEDLARNKRELKLEMKGWDDTAHRGEVETERTKRTAAATYAAEIASATDAAKLARERATLARKVYDDRAMAVVELVPLELQLTELNIDRAAAIEAKASAQASVDAGEAKLSELRSKTSKNAERARNFERVRGIVVLNSEIAQHLLTLDKAVSLEREADKLSESIGAIASTDDSVTRIEEGVTELSAAAAAMNAVATTVSFAIQEDALSGVLVDGRALDASTASLPILAKTIFTIHDVGAITVEPQIKNRAALITRRDAAQVEVKSALDAAGVKDLASARIAAAQRKEYVRRLSDIGKELVNLAPGNRSKKLAAGLDALKAHLSELRGRLKVELETCGLATIPGEDQLAIDIANNHAEGARFAAEIKIAEAELAGPQDALSQADKKLRSARERLAGLIGIIETKQAALEAGRTGASDGQLSATAENLERDAVTKDEQLRKKSAARAKPWKPSTPGSSGSKALPITISGPSRIWALRLPGLAR</sequence>
<gene>
    <name evidence="4" type="ORF">WDK88_11745</name>
</gene>
<evidence type="ECO:0000259" key="3">
    <source>
        <dbReference type="Pfam" id="PF13175"/>
    </source>
</evidence>
<dbReference type="EMBL" id="CP147711">
    <property type="protein sequence ID" value="WXC82204.1"/>
    <property type="molecule type" value="Genomic_DNA"/>
</dbReference>
<evidence type="ECO:0000313" key="4">
    <source>
        <dbReference type="EMBL" id="WXC82204.1"/>
    </source>
</evidence>
<protein>
    <submittedName>
        <fullName evidence="4">AAA family ATPase</fullName>
    </submittedName>
</protein>
<reference evidence="4" key="1">
    <citation type="journal article" date="2021" name="Int. J. Syst. Evol. Microbiol.">
        <title>Bradyrhizobium septentrionale sp. nov. (sv. septentrionale) and Bradyrhizobium quebecense sp. nov. (sv. septentrionale) associated with legumes native to Canada possess rearranged symbiosis genes and numerous insertion sequences.</title>
        <authorList>
            <person name="Bromfield E.S.P."/>
            <person name="Cloutier S."/>
        </authorList>
    </citation>
    <scope>NUCLEOTIDE SEQUENCE</scope>
    <source>
        <strain evidence="4">5S5</strain>
    </source>
</reference>
<keyword evidence="1" id="KW-0175">Coiled coil</keyword>
<dbReference type="PANTHER" id="PTHR41259:SF1">
    <property type="entry name" value="DOUBLE-STRAND BREAK REPAIR RAD50 ATPASE, PUTATIVE-RELATED"/>
    <property type="match status" value="1"/>
</dbReference>
<reference evidence="4" key="2">
    <citation type="submission" date="2024-03" db="EMBL/GenBank/DDBJ databases">
        <authorList>
            <person name="Bromfield E.S.P."/>
            <person name="Cloutier S."/>
        </authorList>
    </citation>
    <scope>NUCLEOTIDE SEQUENCE</scope>
    <source>
        <strain evidence="4">5S5</strain>
    </source>
</reference>
<name>A0ABZ2P7X1_9BRAD</name>
<dbReference type="SUPFAM" id="SSF52540">
    <property type="entry name" value="P-loop containing nucleoside triphosphate hydrolases"/>
    <property type="match status" value="1"/>
</dbReference>
<keyword evidence="5" id="KW-1185">Reference proteome</keyword>
<dbReference type="PANTHER" id="PTHR41259">
    <property type="entry name" value="DOUBLE-STRAND BREAK REPAIR RAD50 ATPASE, PUTATIVE-RELATED"/>
    <property type="match status" value="1"/>
</dbReference>
<dbReference type="RefSeq" id="WP_338834563.1">
    <property type="nucleotide sequence ID" value="NZ_CP147711.1"/>
</dbReference>
<evidence type="ECO:0000313" key="5">
    <source>
        <dbReference type="Proteomes" id="UP001432046"/>
    </source>
</evidence>